<organism evidence="2 3">
    <name type="scientific">Flaviflexus equikiangi</name>
    <dbReference type="NCBI Taxonomy" id="2758573"/>
    <lineage>
        <taxon>Bacteria</taxon>
        <taxon>Bacillati</taxon>
        <taxon>Actinomycetota</taxon>
        <taxon>Actinomycetes</taxon>
        <taxon>Actinomycetales</taxon>
        <taxon>Actinomycetaceae</taxon>
        <taxon>Flaviflexus</taxon>
    </lineage>
</organism>
<dbReference type="Pfam" id="PF13468">
    <property type="entry name" value="Glyoxalase_3"/>
    <property type="match status" value="1"/>
</dbReference>
<evidence type="ECO:0000313" key="2">
    <source>
        <dbReference type="EMBL" id="MBM9432406.1"/>
    </source>
</evidence>
<protein>
    <submittedName>
        <fullName evidence="2">VOC family protein</fullName>
    </submittedName>
</protein>
<feature type="domain" description="Glyoxalase-like" evidence="1">
    <location>
        <begin position="11"/>
        <end position="186"/>
    </location>
</feature>
<dbReference type="Gene3D" id="3.10.180.10">
    <property type="entry name" value="2,3-Dihydroxybiphenyl 1,2-Dioxygenase, domain 1"/>
    <property type="match status" value="1"/>
</dbReference>
<dbReference type="InterPro" id="IPR025870">
    <property type="entry name" value="Glyoxalase-like_dom"/>
</dbReference>
<dbReference type="InterPro" id="IPR029068">
    <property type="entry name" value="Glyas_Bleomycin-R_OHBP_Dase"/>
</dbReference>
<keyword evidence="3" id="KW-1185">Reference proteome</keyword>
<dbReference type="RefSeq" id="WP_187995968.1">
    <property type="nucleotide sequence ID" value="NZ_JACEXG010000001.1"/>
</dbReference>
<proteinExistence type="predicted"/>
<dbReference type="EMBL" id="JAFFJS010000001">
    <property type="protein sequence ID" value="MBM9432406.1"/>
    <property type="molecule type" value="Genomic_DNA"/>
</dbReference>
<dbReference type="PANTHER" id="PTHR40265">
    <property type="entry name" value="BLL2707 PROTEIN"/>
    <property type="match status" value="1"/>
</dbReference>
<dbReference type="Proteomes" id="UP000705983">
    <property type="component" value="Unassembled WGS sequence"/>
</dbReference>
<accession>A0ABS2TCP8</accession>
<comment type="caution">
    <text evidence="2">The sequence shown here is derived from an EMBL/GenBank/DDBJ whole genome shotgun (WGS) entry which is preliminary data.</text>
</comment>
<dbReference type="PANTHER" id="PTHR40265:SF1">
    <property type="entry name" value="GLYOXALASE-LIKE DOMAIN-CONTAINING PROTEIN"/>
    <property type="match status" value="1"/>
</dbReference>
<evidence type="ECO:0000313" key="3">
    <source>
        <dbReference type="Proteomes" id="UP000705983"/>
    </source>
</evidence>
<evidence type="ECO:0000259" key="1">
    <source>
        <dbReference type="Pfam" id="PF13468"/>
    </source>
</evidence>
<gene>
    <name evidence="2" type="ORF">JVW63_01595</name>
</gene>
<dbReference type="SUPFAM" id="SSF54593">
    <property type="entry name" value="Glyoxalase/Bleomycin resistance protein/Dihydroxybiphenyl dioxygenase"/>
    <property type="match status" value="1"/>
</dbReference>
<sequence length="222" mass="23519">MTDSRLVPPLLDHIVVTTPDLDGLVEEFAAATGVRPEKGGSHEKLGTRNYLVSFGTDSYLELLGIDHDLPEPAQARPFGVDNITSTTVSTWVLHPEDADATVIAGRESGIDVGDLAPASRRKPDGELLSWRLTPPLGGGMNGAIPFLIDWQDSVSPAVSTRARVTLDSFTIHTDNPDALRMSLAALGTQADMCCLECPCGECRGELPCLGLAVSGPAGTWTI</sequence>
<name>A0ABS2TCP8_9ACTO</name>
<reference evidence="3" key="1">
    <citation type="submission" date="2021-02" db="EMBL/GenBank/DDBJ databases">
        <title>Leucobacter sp. CX169.</title>
        <authorList>
            <person name="Cheng Y."/>
        </authorList>
    </citation>
    <scope>NUCLEOTIDE SEQUENCE [LARGE SCALE GENOMIC DNA]</scope>
    <source>
        <strain evidence="3">JY899</strain>
    </source>
</reference>